<keyword evidence="2" id="KW-1185">Reference proteome</keyword>
<evidence type="ECO:0000313" key="2">
    <source>
        <dbReference type="Proteomes" id="UP000410984"/>
    </source>
</evidence>
<gene>
    <name evidence="1" type="ORF">MET9862_00389</name>
</gene>
<dbReference type="AlphaFoldDB" id="A0A509E6P5"/>
<evidence type="ECO:0008006" key="3">
    <source>
        <dbReference type="Google" id="ProtNLM"/>
    </source>
</evidence>
<name>A0A509E6P5_9HYPH</name>
<dbReference type="OrthoDB" id="8020519at2"/>
<evidence type="ECO:0000313" key="1">
    <source>
        <dbReference type="EMBL" id="VUD69830.1"/>
    </source>
</evidence>
<proteinExistence type="predicted"/>
<organism evidence="1 2">
    <name type="scientific">Methylobacterium symbioticum</name>
    <dbReference type="NCBI Taxonomy" id="2584084"/>
    <lineage>
        <taxon>Bacteria</taxon>
        <taxon>Pseudomonadati</taxon>
        <taxon>Pseudomonadota</taxon>
        <taxon>Alphaproteobacteria</taxon>
        <taxon>Hyphomicrobiales</taxon>
        <taxon>Methylobacteriaceae</taxon>
        <taxon>Methylobacterium</taxon>
    </lineage>
</organism>
<protein>
    <recommendedName>
        <fullName evidence="3">Hypervirulence associated protein TUDOR domain-containing protein</fullName>
    </recommendedName>
</protein>
<dbReference type="RefSeq" id="WP_142581426.1">
    <property type="nucleotide sequence ID" value="NZ_CABFPH010000003.1"/>
</dbReference>
<reference evidence="1 2" key="1">
    <citation type="submission" date="2019-06" db="EMBL/GenBank/DDBJ databases">
        <authorList>
            <person name="Rodrigo-Torres L."/>
            <person name="Arahal R. D."/>
            <person name="Lucena T."/>
        </authorList>
    </citation>
    <scope>NUCLEOTIDE SEQUENCE [LARGE SCALE GENOMIC DNA]</scope>
    <source>
        <strain evidence="1 2">SB0023/3</strain>
    </source>
</reference>
<sequence>MSHKFKIGQRVRLVNVVHADSRSALSDFFEVVRLMPEDRSGEPSYRVKSLTGERAMREGELILAS</sequence>
<dbReference type="Proteomes" id="UP000410984">
    <property type="component" value="Unassembled WGS sequence"/>
</dbReference>
<dbReference type="EMBL" id="CABFPH010000003">
    <property type="protein sequence ID" value="VUD69830.1"/>
    <property type="molecule type" value="Genomic_DNA"/>
</dbReference>
<accession>A0A509E6P5</accession>